<proteinExistence type="predicted"/>
<evidence type="ECO:0000313" key="1">
    <source>
        <dbReference type="EMBL" id="CAI9929071.1"/>
    </source>
</evidence>
<dbReference type="Proteomes" id="UP001642409">
    <property type="component" value="Unassembled WGS sequence"/>
</dbReference>
<evidence type="ECO:0000313" key="2">
    <source>
        <dbReference type="EMBL" id="CAL6004675.1"/>
    </source>
</evidence>
<organism evidence="1">
    <name type="scientific">Hexamita inflata</name>
    <dbReference type="NCBI Taxonomy" id="28002"/>
    <lineage>
        <taxon>Eukaryota</taxon>
        <taxon>Metamonada</taxon>
        <taxon>Diplomonadida</taxon>
        <taxon>Hexamitidae</taxon>
        <taxon>Hexamitinae</taxon>
        <taxon>Hexamita</taxon>
    </lineage>
</organism>
<comment type="caution">
    <text evidence="1">The sequence shown here is derived from an EMBL/GenBank/DDBJ whole genome shotgun (WGS) entry which is preliminary data.</text>
</comment>
<gene>
    <name evidence="1" type="ORF">HINF_LOCUS16716</name>
    <name evidence="2" type="ORF">HINF_LOCUS19000</name>
</gene>
<sequence length="176" mass="20984">MFSEQQVEMFGNLLLQVIQQLIGTEIYSDQQLYGIIQKLSFKDRKGIWQSIANQLVSTSTEVHDYFFNTWQLRFYEDVGNYKHQLKQIFTEVYNDAQAPKDIINKCIEIFNQQHPHNQCNERKMYQVIYRYIQGQQSNSKCKKLSKPQSFAENTSNEQISIFQNYAFQKALTYYDQ</sequence>
<reference evidence="2 3" key="2">
    <citation type="submission" date="2024-07" db="EMBL/GenBank/DDBJ databases">
        <authorList>
            <person name="Akdeniz Z."/>
        </authorList>
    </citation>
    <scope>NUCLEOTIDE SEQUENCE [LARGE SCALE GENOMIC DNA]</scope>
</reference>
<reference evidence="1" key="1">
    <citation type="submission" date="2023-06" db="EMBL/GenBank/DDBJ databases">
        <authorList>
            <person name="Kurt Z."/>
        </authorList>
    </citation>
    <scope>NUCLEOTIDE SEQUENCE</scope>
</reference>
<keyword evidence="3" id="KW-1185">Reference proteome</keyword>
<name>A0AA86P038_9EUKA</name>
<evidence type="ECO:0000313" key="3">
    <source>
        <dbReference type="Proteomes" id="UP001642409"/>
    </source>
</evidence>
<accession>A0AA86P038</accession>
<dbReference type="EMBL" id="CAXDID020000049">
    <property type="protein sequence ID" value="CAL6004675.1"/>
    <property type="molecule type" value="Genomic_DNA"/>
</dbReference>
<protein>
    <submittedName>
        <fullName evidence="1">Uncharacterized protein</fullName>
    </submittedName>
</protein>
<dbReference type="EMBL" id="CATOUU010000424">
    <property type="protein sequence ID" value="CAI9929071.1"/>
    <property type="molecule type" value="Genomic_DNA"/>
</dbReference>
<dbReference type="AlphaFoldDB" id="A0AA86P038"/>